<gene>
    <name evidence="1" type="ORF">LCGC14_1044490</name>
</gene>
<proteinExistence type="predicted"/>
<comment type="caution">
    <text evidence="1">The sequence shown here is derived from an EMBL/GenBank/DDBJ whole genome shotgun (WGS) entry which is preliminary data.</text>
</comment>
<sequence length="56" mass="6746">MITLEKSKQNDLENILNQYFEELRNEFDMYLQAIKNIQINEIKGELNISEEEILEI</sequence>
<dbReference type="EMBL" id="LAZR01004323">
    <property type="protein sequence ID" value="KKN09644.1"/>
    <property type="molecule type" value="Genomic_DNA"/>
</dbReference>
<protein>
    <submittedName>
        <fullName evidence="1">Uncharacterized protein</fullName>
    </submittedName>
</protein>
<reference evidence="1" key="1">
    <citation type="journal article" date="2015" name="Nature">
        <title>Complex archaea that bridge the gap between prokaryotes and eukaryotes.</title>
        <authorList>
            <person name="Spang A."/>
            <person name="Saw J.H."/>
            <person name="Jorgensen S.L."/>
            <person name="Zaremba-Niedzwiedzka K."/>
            <person name="Martijn J."/>
            <person name="Lind A.E."/>
            <person name="van Eijk R."/>
            <person name="Schleper C."/>
            <person name="Guy L."/>
            <person name="Ettema T.J."/>
        </authorList>
    </citation>
    <scope>NUCLEOTIDE SEQUENCE</scope>
</reference>
<name>A0A0F9MV53_9ZZZZ</name>
<accession>A0A0F9MV53</accession>
<dbReference type="AlphaFoldDB" id="A0A0F9MV53"/>
<organism evidence="1">
    <name type="scientific">marine sediment metagenome</name>
    <dbReference type="NCBI Taxonomy" id="412755"/>
    <lineage>
        <taxon>unclassified sequences</taxon>
        <taxon>metagenomes</taxon>
        <taxon>ecological metagenomes</taxon>
    </lineage>
</organism>
<evidence type="ECO:0000313" key="1">
    <source>
        <dbReference type="EMBL" id="KKN09644.1"/>
    </source>
</evidence>